<feature type="non-terminal residue" evidence="1">
    <location>
        <position position="217"/>
    </location>
</feature>
<name>A0A3A9ZZ25_9ACTN</name>
<reference evidence="1 2" key="1">
    <citation type="journal article" date="2015" name="Antonie Van Leeuwenhoek">
        <title>Streptomyces klenkii sp. nov., isolated from deep marine sediment.</title>
        <authorList>
            <person name="Veyisoglu A."/>
            <person name="Sahin N."/>
        </authorList>
    </citation>
    <scope>NUCLEOTIDE SEQUENCE [LARGE SCALE GENOMIC DNA]</scope>
    <source>
        <strain evidence="1 2">KCTC 29202</strain>
    </source>
</reference>
<dbReference type="RefSeq" id="WP_120760403.1">
    <property type="nucleotide sequence ID" value="NZ_RBAM01000110.1"/>
</dbReference>
<proteinExistence type="predicted"/>
<dbReference type="Proteomes" id="UP000270343">
    <property type="component" value="Unassembled WGS sequence"/>
</dbReference>
<accession>A0A3A9ZZ25</accession>
<dbReference type="AlphaFoldDB" id="A0A3A9ZZ25"/>
<gene>
    <name evidence="1" type="ORF">D7231_35010</name>
</gene>
<evidence type="ECO:0000313" key="2">
    <source>
        <dbReference type="Proteomes" id="UP000270343"/>
    </source>
</evidence>
<keyword evidence="2" id="KW-1185">Reference proteome</keyword>
<organism evidence="1 2">
    <name type="scientific">Streptomyces klenkii</name>
    <dbReference type="NCBI Taxonomy" id="1420899"/>
    <lineage>
        <taxon>Bacteria</taxon>
        <taxon>Bacillati</taxon>
        <taxon>Actinomycetota</taxon>
        <taxon>Actinomycetes</taxon>
        <taxon>Kitasatosporales</taxon>
        <taxon>Streptomycetaceae</taxon>
        <taxon>Streptomyces</taxon>
    </lineage>
</organism>
<comment type="caution">
    <text evidence="1">The sequence shown here is derived from an EMBL/GenBank/DDBJ whole genome shotgun (WGS) entry which is preliminary data.</text>
</comment>
<dbReference type="EMBL" id="RBAM01000110">
    <property type="protein sequence ID" value="RKN53695.1"/>
    <property type="molecule type" value="Genomic_DNA"/>
</dbReference>
<evidence type="ECO:0000313" key="1">
    <source>
        <dbReference type="EMBL" id="RKN53695.1"/>
    </source>
</evidence>
<protein>
    <submittedName>
        <fullName evidence="1">Uncharacterized protein</fullName>
    </submittedName>
</protein>
<dbReference type="OrthoDB" id="4182701at2"/>
<sequence>MAANPNPMFVFVTTAGPDLDERAATAAAHARLSELADRSDDSAPHAPAVSAADWRQAWQALSDATRRTEFTFTTPDMIECQGAMYELGMLTDEHEPVFPDPEAFGVTARPKDPRRLSGIEATAADALLTPAERAFLAAYRAALTTDQGEPGISASVPGIPAYVFDSPMIGWHVSPRQIEAALNAYHGADEKDREAAWSYPWWDQWIAFLRRAKDRNG</sequence>